<accession>A0A9P6L6E9</accession>
<evidence type="ECO:0000313" key="1">
    <source>
        <dbReference type="EMBL" id="KAF9784314.1"/>
    </source>
</evidence>
<proteinExistence type="predicted"/>
<name>A0A9P6L6E9_9AGAM</name>
<organism evidence="1 2">
    <name type="scientific">Thelephora terrestris</name>
    <dbReference type="NCBI Taxonomy" id="56493"/>
    <lineage>
        <taxon>Eukaryota</taxon>
        <taxon>Fungi</taxon>
        <taxon>Dikarya</taxon>
        <taxon>Basidiomycota</taxon>
        <taxon>Agaricomycotina</taxon>
        <taxon>Agaricomycetes</taxon>
        <taxon>Thelephorales</taxon>
        <taxon>Thelephoraceae</taxon>
        <taxon>Thelephora</taxon>
    </lineage>
</organism>
<sequence length="326" mass="36470">MSPSQLPVEIVASVSDLVALHQLPRFMLVNKLFRDVAEKRLYAILDVDLFDPRRRVRAAKCLGTLTQNRFAAKAVRCITARGLGVVERSLRDLFVNTLKCTTGLSALSLLLLVTPDTPVFPEPLPSNFLPRLSLLNVDAPDILVQLVPGRPLVAVRAEDSIGRSSLDRIVAALSLSASPIQHLQIKVDAIGQNDILASFLQIVTGDPFRNLVGLGLQFVQAPPSLAWEPLQTLLDYMSSALIPLQALRAISLVTLPDPMLPPDQILPLTREVVEMFSRRSPHLERIEIRWHGWARDPVTHEWKPIPQNKLLRRDWVFRDQIIKFLG</sequence>
<protein>
    <recommendedName>
        <fullName evidence="3">F-box domain-containing protein</fullName>
    </recommendedName>
</protein>
<dbReference type="Proteomes" id="UP000736335">
    <property type="component" value="Unassembled WGS sequence"/>
</dbReference>
<dbReference type="AlphaFoldDB" id="A0A9P6L6E9"/>
<reference evidence="1" key="1">
    <citation type="journal article" date="2020" name="Nat. Commun.">
        <title>Large-scale genome sequencing of mycorrhizal fungi provides insights into the early evolution of symbiotic traits.</title>
        <authorList>
            <person name="Miyauchi S."/>
            <person name="Kiss E."/>
            <person name="Kuo A."/>
            <person name="Drula E."/>
            <person name="Kohler A."/>
            <person name="Sanchez-Garcia M."/>
            <person name="Morin E."/>
            <person name="Andreopoulos B."/>
            <person name="Barry K.W."/>
            <person name="Bonito G."/>
            <person name="Buee M."/>
            <person name="Carver A."/>
            <person name="Chen C."/>
            <person name="Cichocki N."/>
            <person name="Clum A."/>
            <person name="Culley D."/>
            <person name="Crous P.W."/>
            <person name="Fauchery L."/>
            <person name="Girlanda M."/>
            <person name="Hayes R.D."/>
            <person name="Keri Z."/>
            <person name="LaButti K."/>
            <person name="Lipzen A."/>
            <person name="Lombard V."/>
            <person name="Magnuson J."/>
            <person name="Maillard F."/>
            <person name="Murat C."/>
            <person name="Nolan M."/>
            <person name="Ohm R.A."/>
            <person name="Pangilinan J."/>
            <person name="Pereira M.F."/>
            <person name="Perotto S."/>
            <person name="Peter M."/>
            <person name="Pfister S."/>
            <person name="Riley R."/>
            <person name="Sitrit Y."/>
            <person name="Stielow J.B."/>
            <person name="Szollosi G."/>
            <person name="Zifcakova L."/>
            <person name="Stursova M."/>
            <person name="Spatafora J.W."/>
            <person name="Tedersoo L."/>
            <person name="Vaario L.M."/>
            <person name="Yamada A."/>
            <person name="Yan M."/>
            <person name="Wang P."/>
            <person name="Xu J."/>
            <person name="Bruns T."/>
            <person name="Baldrian P."/>
            <person name="Vilgalys R."/>
            <person name="Dunand C."/>
            <person name="Henrissat B."/>
            <person name="Grigoriev I.V."/>
            <person name="Hibbett D."/>
            <person name="Nagy L.G."/>
            <person name="Martin F.M."/>
        </authorList>
    </citation>
    <scope>NUCLEOTIDE SEQUENCE</scope>
    <source>
        <strain evidence="1">UH-Tt-Lm1</strain>
    </source>
</reference>
<dbReference type="EMBL" id="WIUZ02000008">
    <property type="protein sequence ID" value="KAF9784314.1"/>
    <property type="molecule type" value="Genomic_DNA"/>
</dbReference>
<dbReference type="OrthoDB" id="2745598at2759"/>
<gene>
    <name evidence="1" type="ORF">BJ322DRAFT_841795</name>
</gene>
<evidence type="ECO:0008006" key="3">
    <source>
        <dbReference type="Google" id="ProtNLM"/>
    </source>
</evidence>
<keyword evidence="2" id="KW-1185">Reference proteome</keyword>
<comment type="caution">
    <text evidence="1">The sequence shown here is derived from an EMBL/GenBank/DDBJ whole genome shotgun (WGS) entry which is preliminary data.</text>
</comment>
<reference evidence="1" key="2">
    <citation type="submission" date="2020-11" db="EMBL/GenBank/DDBJ databases">
        <authorList>
            <consortium name="DOE Joint Genome Institute"/>
            <person name="Kuo A."/>
            <person name="Miyauchi S."/>
            <person name="Kiss E."/>
            <person name="Drula E."/>
            <person name="Kohler A."/>
            <person name="Sanchez-Garcia M."/>
            <person name="Andreopoulos B."/>
            <person name="Barry K.W."/>
            <person name="Bonito G."/>
            <person name="Buee M."/>
            <person name="Carver A."/>
            <person name="Chen C."/>
            <person name="Cichocki N."/>
            <person name="Clum A."/>
            <person name="Culley D."/>
            <person name="Crous P.W."/>
            <person name="Fauchery L."/>
            <person name="Girlanda M."/>
            <person name="Hayes R."/>
            <person name="Keri Z."/>
            <person name="Labutti K."/>
            <person name="Lipzen A."/>
            <person name="Lombard V."/>
            <person name="Magnuson J."/>
            <person name="Maillard F."/>
            <person name="Morin E."/>
            <person name="Murat C."/>
            <person name="Nolan M."/>
            <person name="Ohm R."/>
            <person name="Pangilinan J."/>
            <person name="Pereira M."/>
            <person name="Perotto S."/>
            <person name="Peter M."/>
            <person name="Riley R."/>
            <person name="Sitrit Y."/>
            <person name="Stielow B."/>
            <person name="Szollosi G."/>
            <person name="Zifcakova L."/>
            <person name="Stursova M."/>
            <person name="Spatafora J.W."/>
            <person name="Tedersoo L."/>
            <person name="Vaario L.-M."/>
            <person name="Yamada A."/>
            <person name="Yan M."/>
            <person name="Wang P."/>
            <person name="Xu J."/>
            <person name="Bruns T."/>
            <person name="Baldrian P."/>
            <person name="Vilgalys R."/>
            <person name="Henrissat B."/>
            <person name="Grigoriev I.V."/>
            <person name="Hibbett D."/>
            <person name="Nagy L.G."/>
            <person name="Martin F.M."/>
        </authorList>
    </citation>
    <scope>NUCLEOTIDE SEQUENCE</scope>
    <source>
        <strain evidence="1">UH-Tt-Lm1</strain>
    </source>
</reference>
<evidence type="ECO:0000313" key="2">
    <source>
        <dbReference type="Proteomes" id="UP000736335"/>
    </source>
</evidence>